<protein>
    <submittedName>
        <fullName evidence="4">LysM peptidoglycan-binding domain-containing protein</fullName>
    </submittedName>
</protein>
<evidence type="ECO:0000313" key="5">
    <source>
        <dbReference type="Proteomes" id="UP000284416"/>
    </source>
</evidence>
<dbReference type="PANTHER" id="PTHR39160:SF6">
    <property type="entry name" value="CELL WALL-BINDING PROTEIN YOCH"/>
    <property type="match status" value="1"/>
</dbReference>
<sequence>MKKTILSLLTAFVVLFGFSNASLAAGNTYKVQKGDTLWGISKKNKVTVQQLKSWNKLKSDRIHPNQVLILSGVKAAAAKKPAVKAAPAKKPVAKAAAQKRYKEITVKATAYTANCKGCSGITYTGINLKKNPNAKVISVDPKLIPLGSKVYVPGYGEAIAGDKGSAMRGNKIDVFIPDRKKALQWGTKTVKIKVYY</sequence>
<comment type="caution">
    <text evidence="4">The sequence shown here is derived from an EMBL/GenBank/DDBJ whole genome shotgun (WGS) entry which is preliminary data.</text>
</comment>
<dbReference type="OrthoDB" id="9798935at2"/>
<dbReference type="SUPFAM" id="SSF54106">
    <property type="entry name" value="LysM domain"/>
    <property type="match status" value="1"/>
</dbReference>
<dbReference type="InterPro" id="IPR010611">
    <property type="entry name" value="3D_dom"/>
</dbReference>
<dbReference type="GO" id="GO:0009254">
    <property type="term" value="P:peptidoglycan turnover"/>
    <property type="evidence" value="ECO:0007669"/>
    <property type="project" value="InterPro"/>
</dbReference>
<feature type="chain" id="PRO_5019269433" evidence="2">
    <location>
        <begin position="25"/>
        <end position="196"/>
    </location>
</feature>
<dbReference type="GO" id="GO:0019867">
    <property type="term" value="C:outer membrane"/>
    <property type="evidence" value="ECO:0007669"/>
    <property type="project" value="InterPro"/>
</dbReference>
<organism evidence="4 5">
    <name type="scientific">Neobacillus notoginsengisoli</name>
    <dbReference type="NCBI Taxonomy" id="1578198"/>
    <lineage>
        <taxon>Bacteria</taxon>
        <taxon>Bacillati</taxon>
        <taxon>Bacillota</taxon>
        <taxon>Bacilli</taxon>
        <taxon>Bacillales</taxon>
        <taxon>Bacillaceae</taxon>
        <taxon>Neobacillus</taxon>
    </lineage>
</organism>
<gene>
    <name evidence="4" type="ORF">D1B31_02355</name>
</gene>
<reference evidence="4 5" key="1">
    <citation type="journal article" date="2017" name="Int. J. Syst. Evol. Microbiol.">
        <title>Bacillus notoginsengisoli sp. nov., a novel bacterium isolated from the rhizosphere of Panax notoginseng.</title>
        <authorList>
            <person name="Zhang M.Y."/>
            <person name="Cheng J."/>
            <person name="Cai Y."/>
            <person name="Zhang T.Y."/>
            <person name="Wu Y.Y."/>
            <person name="Manikprabhu D."/>
            <person name="Li W.J."/>
            <person name="Zhang Y.X."/>
        </authorList>
    </citation>
    <scope>NUCLEOTIDE SEQUENCE [LARGE SCALE GENOMIC DNA]</scope>
    <source>
        <strain evidence="4 5">JCM 30743</strain>
    </source>
</reference>
<dbReference type="InterPro" id="IPR018392">
    <property type="entry name" value="LysM"/>
</dbReference>
<name>A0A417Z022_9BACI</name>
<accession>A0A417Z022</accession>
<dbReference type="InterPro" id="IPR036779">
    <property type="entry name" value="LysM_dom_sf"/>
</dbReference>
<dbReference type="AlphaFoldDB" id="A0A417Z022"/>
<dbReference type="CDD" id="cd00118">
    <property type="entry name" value="LysM"/>
    <property type="match status" value="1"/>
</dbReference>
<proteinExistence type="predicted"/>
<dbReference type="SUPFAM" id="SSF50685">
    <property type="entry name" value="Barwin-like endoglucanases"/>
    <property type="match status" value="1"/>
</dbReference>
<dbReference type="InterPro" id="IPR051933">
    <property type="entry name" value="Resuscitation_pf_RpfB"/>
</dbReference>
<dbReference type="CDD" id="cd22786">
    <property type="entry name" value="DPBB_YuiC-like"/>
    <property type="match status" value="1"/>
</dbReference>
<feature type="domain" description="LysM" evidence="3">
    <location>
        <begin position="27"/>
        <end position="70"/>
    </location>
</feature>
<evidence type="ECO:0000256" key="1">
    <source>
        <dbReference type="ARBA" id="ARBA00022729"/>
    </source>
</evidence>
<evidence type="ECO:0000256" key="2">
    <source>
        <dbReference type="SAM" id="SignalP"/>
    </source>
</evidence>
<feature type="signal peptide" evidence="2">
    <location>
        <begin position="1"/>
        <end position="24"/>
    </location>
</feature>
<keyword evidence="1 2" id="KW-0732">Signal</keyword>
<dbReference type="GO" id="GO:0004553">
    <property type="term" value="F:hydrolase activity, hydrolyzing O-glycosyl compounds"/>
    <property type="evidence" value="ECO:0007669"/>
    <property type="project" value="InterPro"/>
</dbReference>
<dbReference type="Proteomes" id="UP000284416">
    <property type="component" value="Unassembled WGS sequence"/>
</dbReference>
<dbReference type="PROSITE" id="PS51782">
    <property type="entry name" value="LYSM"/>
    <property type="match status" value="1"/>
</dbReference>
<dbReference type="Pfam" id="PF01476">
    <property type="entry name" value="LysM"/>
    <property type="match status" value="1"/>
</dbReference>
<evidence type="ECO:0000313" key="4">
    <source>
        <dbReference type="EMBL" id="RHW43519.1"/>
    </source>
</evidence>
<dbReference type="Pfam" id="PF06725">
    <property type="entry name" value="3D"/>
    <property type="match status" value="1"/>
</dbReference>
<dbReference type="Gene3D" id="3.10.350.10">
    <property type="entry name" value="LysM domain"/>
    <property type="match status" value="1"/>
</dbReference>
<keyword evidence="5" id="KW-1185">Reference proteome</keyword>
<dbReference type="SMART" id="SM00257">
    <property type="entry name" value="LysM"/>
    <property type="match status" value="1"/>
</dbReference>
<dbReference type="InterPro" id="IPR036908">
    <property type="entry name" value="RlpA-like_sf"/>
</dbReference>
<dbReference type="EMBL" id="QWEG01000001">
    <property type="protein sequence ID" value="RHW43519.1"/>
    <property type="molecule type" value="Genomic_DNA"/>
</dbReference>
<dbReference type="PANTHER" id="PTHR39160">
    <property type="entry name" value="CELL WALL-BINDING PROTEIN YOCH"/>
    <property type="match status" value="1"/>
</dbReference>
<evidence type="ECO:0000259" key="3">
    <source>
        <dbReference type="PROSITE" id="PS51782"/>
    </source>
</evidence>
<dbReference type="RefSeq" id="WP_118919126.1">
    <property type="nucleotide sequence ID" value="NZ_QWEG01000001.1"/>
</dbReference>